<reference evidence="3 4" key="1">
    <citation type="submission" date="2022-11" db="UniProtKB">
        <authorList>
            <consortium name="WormBaseParasite"/>
        </authorList>
    </citation>
    <scope>IDENTIFICATION</scope>
</reference>
<organism evidence="2 3">
    <name type="scientific">Parascaris univalens</name>
    <name type="common">Nematode worm</name>
    <dbReference type="NCBI Taxonomy" id="6257"/>
    <lineage>
        <taxon>Eukaryota</taxon>
        <taxon>Metazoa</taxon>
        <taxon>Ecdysozoa</taxon>
        <taxon>Nematoda</taxon>
        <taxon>Chromadorea</taxon>
        <taxon>Rhabditida</taxon>
        <taxon>Spirurina</taxon>
        <taxon>Ascaridomorpha</taxon>
        <taxon>Ascaridoidea</taxon>
        <taxon>Ascarididae</taxon>
        <taxon>Parascaris</taxon>
    </lineage>
</organism>
<sequence>MHHLFCEISFSFTSSSCVKLPKSQLPIKILFIYSSFRRILMAHAFVKSVVILLKSACFGCVFYFSVMRDGAIFVEFLEFG</sequence>
<keyword evidence="1" id="KW-0472">Membrane</keyword>
<dbReference type="WBParaSite" id="PgR069_g030_t01">
    <property type="protein sequence ID" value="PgR069_g030_t01"/>
    <property type="gene ID" value="PgR069_g030"/>
</dbReference>
<dbReference type="Proteomes" id="UP000887569">
    <property type="component" value="Unplaced"/>
</dbReference>
<keyword evidence="1" id="KW-0812">Transmembrane</keyword>
<evidence type="ECO:0000313" key="3">
    <source>
        <dbReference type="WBParaSite" id="PgR069_g030_t01"/>
    </source>
</evidence>
<dbReference type="WBParaSite" id="PgR069_g030_t02">
    <property type="protein sequence ID" value="PgR069_g030_t02"/>
    <property type="gene ID" value="PgR069_g030"/>
</dbReference>
<name>A0A915BXU9_PARUN</name>
<accession>A0A915BXU9</accession>
<protein>
    <submittedName>
        <fullName evidence="3 4">Ovule protein</fullName>
    </submittedName>
</protein>
<keyword evidence="1" id="KW-1133">Transmembrane helix</keyword>
<proteinExistence type="predicted"/>
<dbReference type="AlphaFoldDB" id="A0A915BXU9"/>
<evidence type="ECO:0000313" key="4">
    <source>
        <dbReference type="WBParaSite" id="PgR069_g030_t02"/>
    </source>
</evidence>
<feature type="transmembrane region" description="Helical" evidence="1">
    <location>
        <begin position="44"/>
        <end position="66"/>
    </location>
</feature>
<evidence type="ECO:0000256" key="1">
    <source>
        <dbReference type="SAM" id="Phobius"/>
    </source>
</evidence>
<keyword evidence="2" id="KW-1185">Reference proteome</keyword>
<evidence type="ECO:0000313" key="2">
    <source>
        <dbReference type="Proteomes" id="UP000887569"/>
    </source>
</evidence>